<gene>
    <name evidence="1" type="ORF">V1525DRAFT_396717</name>
</gene>
<reference evidence="2" key="1">
    <citation type="journal article" date="2024" name="Front. Bioeng. Biotechnol.">
        <title>Genome-scale model development and genomic sequencing of the oleaginous clade Lipomyces.</title>
        <authorList>
            <person name="Czajka J.J."/>
            <person name="Han Y."/>
            <person name="Kim J."/>
            <person name="Mondo S.J."/>
            <person name="Hofstad B.A."/>
            <person name="Robles A."/>
            <person name="Haridas S."/>
            <person name="Riley R."/>
            <person name="LaButti K."/>
            <person name="Pangilinan J."/>
            <person name="Andreopoulos W."/>
            <person name="Lipzen A."/>
            <person name="Yan J."/>
            <person name="Wang M."/>
            <person name="Ng V."/>
            <person name="Grigoriev I.V."/>
            <person name="Spatafora J.W."/>
            <person name="Magnuson J.K."/>
            <person name="Baker S.E."/>
            <person name="Pomraning K.R."/>
        </authorList>
    </citation>
    <scope>NUCLEOTIDE SEQUENCE [LARGE SCALE GENOMIC DNA]</scope>
    <source>
        <strain evidence="2">CBS 7786</strain>
    </source>
</reference>
<dbReference type="Proteomes" id="UP001433508">
    <property type="component" value="Unassembled WGS sequence"/>
</dbReference>
<proteinExistence type="predicted"/>
<comment type="caution">
    <text evidence="1">The sequence shown here is derived from an EMBL/GenBank/DDBJ whole genome shotgun (WGS) entry which is preliminary data.</text>
</comment>
<evidence type="ECO:0000313" key="1">
    <source>
        <dbReference type="EMBL" id="KAK9240049.1"/>
    </source>
</evidence>
<organism evidence="1 2">
    <name type="scientific">Lipomyces kononenkoae</name>
    <name type="common">Yeast</name>
    <dbReference type="NCBI Taxonomy" id="34357"/>
    <lineage>
        <taxon>Eukaryota</taxon>
        <taxon>Fungi</taxon>
        <taxon>Dikarya</taxon>
        <taxon>Ascomycota</taxon>
        <taxon>Saccharomycotina</taxon>
        <taxon>Lipomycetes</taxon>
        <taxon>Lipomycetales</taxon>
        <taxon>Lipomycetaceae</taxon>
        <taxon>Lipomyces</taxon>
    </lineage>
</organism>
<name>A0ACC3T7U2_LIPKO</name>
<accession>A0ACC3T7U2</accession>
<protein>
    <submittedName>
        <fullName evidence="1">Uncharacterized protein</fullName>
    </submittedName>
</protein>
<sequence length="666" mass="74076">MVGVAGGSKACSTCRKRKVKCDLQMPVCGQCVKSRRQCSGPNLSNRRTTVRRQHGVPVACYGNTLDVDVLPKGSRPHKSIDHKFVIVSATTDQLKVDSNDDMTPIVHRQSPTSNATREYTLPLAISSTISSTSSSSFPTLISTPVDEITTVIVRPNDDEGPSPEAIFGDESDIMFTAPPLANVYFEGLLSSFMDHFCLMASSRFDGAFFDPWITAMPSFVASTSPALTYASRAAVVCHFSRVRPDRDLELFSMQLYSRALQHHSREISRSISLPSVNDDMISTSILLSLYEALHFTSFDAYGGLIKGCLELFALRGPHAFKTGLSAILFQSARTILTVYVLLIRVVPCFLAEPEWITIPFETMPEKPPSQTLCDILLCIPRYRRVIAMYRPLLRKRRDLSVEERMNAAAAYFGLAELQSKLNQWLIDYKKIVSGIDSDYLPDSVLYTEDYSKKCHPNATNEQWSSSHTFKPPLLFANNAVATLIPLYYTALAVILRGQRAVYDCAQEFPGTHGDLVTVPIEEFEELSTLRIARYSRLICQSVEYIAGIQRAVAILSILYPLKVAQAYLQDPLEQNWAFTWCEKLNKRFGLGISMFHEPRKGYDNGGTANSLPTCPHCGERVRAGVEKIHANPEDECKPTSAAGVRFGSPSSLLSVAYAYCSRRTRA</sequence>
<dbReference type="EMBL" id="MU971342">
    <property type="protein sequence ID" value="KAK9240049.1"/>
    <property type="molecule type" value="Genomic_DNA"/>
</dbReference>
<evidence type="ECO:0000313" key="2">
    <source>
        <dbReference type="Proteomes" id="UP001433508"/>
    </source>
</evidence>
<keyword evidence="2" id="KW-1185">Reference proteome</keyword>